<evidence type="ECO:0000256" key="2">
    <source>
        <dbReference type="ARBA" id="ARBA00023002"/>
    </source>
</evidence>
<proteinExistence type="predicted"/>
<accession>K8F7K4</accession>
<dbReference type="PROSITE" id="PS00061">
    <property type="entry name" value="ADH_SHORT"/>
    <property type="match status" value="1"/>
</dbReference>
<dbReference type="InterPro" id="IPR002347">
    <property type="entry name" value="SDR_fam"/>
</dbReference>
<feature type="transmembrane region" description="Helical" evidence="3">
    <location>
        <begin position="24"/>
        <end position="45"/>
    </location>
</feature>
<evidence type="ECO:0000256" key="3">
    <source>
        <dbReference type="SAM" id="Phobius"/>
    </source>
</evidence>
<dbReference type="PANTHER" id="PTHR43899:SF4">
    <property type="entry name" value="17 BETA-HYDROXYSTEROID DEHYDROGENASE TYPE 3"/>
    <property type="match status" value="1"/>
</dbReference>
<reference evidence="4 5" key="1">
    <citation type="submission" date="2011-10" db="EMBL/GenBank/DDBJ databases">
        <authorList>
            <person name="Genoscope - CEA"/>
        </authorList>
    </citation>
    <scope>NUCLEOTIDE SEQUENCE [LARGE SCALE GENOMIC DNA]</scope>
    <source>
        <strain evidence="4 5">RCC 1105</strain>
    </source>
</reference>
<comment type="subcellular location">
    <subcellularLocation>
        <location evidence="1">Endoplasmic reticulum</location>
    </subcellularLocation>
</comment>
<dbReference type="OrthoDB" id="5545019at2759"/>
<dbReference type="AlphaFoldDB" id="K8F7K4"/>
<keyword evidence="3" id="KW-1133">Transmembrane helix</keyword>
<dbReference type="InterPro" id="IPR036291">
    <property type="entry name" value="NAD(P)-bd_dom_sf"/>
</dbReference>
<dbReference type="EMBL" id="FO082271">
    <property type="protein sequence ID" value="CCO17578.1"/>
    <property type="molecule type" value="Genomic_DNA"/>
</dbReference>
<evidence type="ECO:0000313" key="4">
    <source>
        <dbReference type="EMBL" id="CCO17578.1"/>
    </source>
</evidence>
<dbReference type="RefSeq" id="XP_007511457.1">
    <property type="nucleotide sequence ID" value="XM_007511395.1"/>
</dbReference>
<dbReference type="Gene3D" id="3.40.50.720">
    <property type="entry name" value="NAD(P)-binding Rossmann-like Domain"/>
    <property type="match status" value="1"/>
</dbReference>
<organism evidence="4 5">
    <name type="scientific">Bathycoccus prasinos</name>
    <dbReference type="NCBI Taxonomy" id="41875"/>
    <lineage>
        <taxon>Eukaryota</taxon>
        <taxon>Viridiplantae</taxon>
        <taxon>Chlorophyta</taxon>
        <taxon>Mamiellophyceae</taxon>
        <taxon>Mamiellales</taxon>
        <taxon>Bathycoccaceae</taxon>
        <taxon>Bathycoccus</taxon>
    </lineage>
</organism>
<dbReference type="GeneID" id="19014035"/>
<dbReference type="GO" id="GO:0016491">
    <property type="term" value="F:oxidoreductase activity"/>
    <property type="evidence" value="ECO:0007669"/>
    <property type="project" value="UniProtKB-KW"/>
</dbReference>
<sequence>MDAMRSVFDLAHSNVKSFVQSEDVHVFVLIMFAFLGAITYLSYWVPKLIVSFMPTQNLKKKYKGAKWALVTGASSGIGKSLAKELAEQGLNVVLVSLKETILDETFEELKKKHPEREFRKIGVNLGLRDGSYLREIEEKTKDIDVQVVFNNAGFMLTGFFDKTKLDLLMTNHECNCTSAMQITHVFVKRMLEKKLKGCIVFTSSAAACQPTPFSALYGATKSYISAFAANVACEVKSRGIDVCAVHPSPVASNFYDKAHKLDALAFFQKFAVTPDQLPKEMLRPIGRIVWYDIGFVAIAFRNLLKMFDYGFFATLISWTAHTMGDYKKNV</sequence>
<dbReference type="InterPro" id="IPR051019">
    <property type="entry name" value="VLCFA-Steroid_DH"/>
</dbReference>
<dbReference type="Pfam" id="PF00106">
    <property type="entry name" value="adh_short"/>
    <property type="match status" value="1"/>
</dbReference>
<keyword evidence="5" id="KW-1185">Reference proteome</keyword>
<dbReference type="PANTHER" id="PTHR43899">
    <property type="entry name" value="RH59310P"/>
    <property type="match status" value="1"/>
</dbReference>
<dbReference type="PIRSF" id="PIRSF000126">
    <property type="entry name" value="11-beta-HSD1"/>
    <property type="match status" value="1"/>
</dbReference>
<dbReference type="InterPro" id="IPR020904">
    <property type="entry name" value="Sc_DH/Rdtase_CS"/>
</dbReference>
<keyword evidence="3" id="KW-0812">Transmembrane</keyword>
<dbReference type="Proteomes" id="UP000198341">
    <property type="component" value="Chromosome 8"/>
</dbReference>
<dbReference type="eggNOG" id="KOG1014">
    <property type="taxonomic scope" value="Eukaryota"/>
</dbReference>
<name>K8F7K4_9CHLO</name>
<gene>
    <name evidence="4" type="ORF">Bathy08g00560</name>
</gene>
<dbReference type="KEGG" id="bpg:Bathy08g00560"/>
<protein>
    <submittedName>
        <fullName evidence="4">Uncharacterized protein</fullName>
    </submittedName>
</protein>
<keyword evidence="2" id="KW-0560">Oxidoreductase</keyword>
<dbReference type="STRING" id="41875.K8F7K4"/>
<dbReference type="GO" id="GO:0005783">
    <property type="term" value="C:endoplasmic reticulum"/>
    <property type="evidence" value="ECO:0007669"/>
    <property type="project" value="UniProtKB-SubCell"/>
</dbReference>
<evidence type="ECO:0000313" key="5">
    <source>
        <dbReference type="Proteomes" id="UP000198341"/>
    </source>
</evidence>
<dbReference type="SUPFAM" id="SSF51735">
    <property type="entry name" value="NAD(P)-binding Rossmann-fold domains"/>
    <property type="match status" value="1"/>
</dbReference>
<keyword evidence="3" id="KW-0472">Membrane</keyword>
<dbReference type="PRINTS" id="PR00081">
    <property type="entry name" value="GDHRDH"/>
</dbReference>
<evidence type="ECO:0000256" key="1">
    <source>
        <dbReference type="ARBA" id="ARBA00004240"/>
    </source>
</evidence>